<dbReference type="Pfam" id="PF08423">
    <property type="entry name" value="Rad51"/>
    <property type="match status" value="1"/>
</dbReference>
<feature type="domain" description="RecA family profile 1" evidence="2">
    <location>
        <begin position="107"/>
        <end position="284"/>
    </location>
</feature>
<dbReference type="Gene3D" id="3.40.50.300">
    <property type="entry name" value="P-loop containing nucleotide triphosphate hydrolases"/>
    <property type="match status" value="1"/>
</dbReference>
<dbReference type="PANTHER" id="PTHR46487">
    <property type="entry name" value="DNA REPAIR PROTEIN XRCC3"/>
    <property type="match status" value="1"/>
</dbReference>
<keyword evidence="4" id="KW-1185">Reference proteome</keyword>
<dbReference type="InParanoid" id="A0A2P6NIX2"/>
<dbReference type="AlphaFoldDB" id="A0A2P6NIX2"/>
<comment type="caution">
    <text evidence="3">The sequence shown here is derived from an EMBL/GenBank/DDBJ whole genome shotgun (WGS) entry which is preliminary data.</text>
</comment>
<reference evidence="3 4" key="1">
    <citation type="journal article" date="2018" name="Genome Biol. Evol.">
        <title>Multiple Roots of Fruiting Body Formation in Amoebozoa.</title>
        <authorList>
            <person name="Hillmann F."/>
            <person name="Forbes G."/>
            <person name="Novohradska S."/>
            <person name="Ferling I."/>
            <person name="Riege K."/>
            <person name="Groth M."/>
            <person name="Westermann M."/>
            <person name="Marz M."/>
            <person name="Spaller T."/>
            <person name="Winckler T."/>
            <person name="Schaap P."/>
            <person name="Glockner G."/>
        </authorList>
    </citation>
    <scope>NUCLEOTIDE SEQUENCE [LARGE SCALE GENOMIC DNA]</scope>
    <source>
        <strain evidence="3 4">Jena</strain>
    </source>
</reference>
<dbReference type="GO" id="GO:0140664">
    <property type="term" value="F:ATP-dependent DNA damage sensor activity"/>
    <property type="evidence" value="ECO:0007669"/>
    <property type="project" value="InterPro"/>
</dbReference>
<sequence>MEEEPSLNVEDEIQREFEREEEDKTQSTISPSFQNEKVYTVEQVCFICFDLFVNQSTDHISYPHYQIRVTGWSLPHCQSFITEESLSLCQNIITTSVLERIEDERDRTLHLSTGDSVLDEFLGGGFLSRIITEVTGEAGVGKSQFCLQMALRCQLPAERGGMGGSAVYIATEKFPARRLRQLSTQFLEEHGEYFEGKTTEDIESSILVKRINHTDEMVDFLGELPTLMCRNNLKLIILDSIAALWRETGVEEAIVRANSLSVQASRLKLCASSLNIPVLITNQVAGSFERVGSDFSSDDKVRPALGLAWSNCIDTRISLKKTSHHIDLHDVVPSSSPSTNEPNSKRLKKNENIEKVNVREMKLTPIVYVHPFCCINHLRSHLESCAHASTPPQSLFKTPNASPRDFI</sequence>
<organism evidence="3 4">
    <name type="scientific">Planoprotostelium fungivorum</name>
    <dbReference type="NCBI Taxonomy" id="1890364"/>
    <lineage>
        <taxon>Eukaryota</taxon>
        <taxon>Amoebozoa</taxon>
        <taxon>Evosea</taxon>
        <taxon>Variosea</taxon>
        <taxon>Cavosteliida</taxon>
        <taxon>Cavosteliaceae</taxon>
        <taxon>Planoprotostelium</taxon>
    </lineage>
</organism>
<dbReference type="GO" id="GO:0005657">
    <property type="term" value="C:replication fork"/>
    <property type="evidence" value="ECO:0007669"/>
    <property type="project" value="TreeGrafter"/>
</dbReference>
<dbReference type="InterPro" id="IPR027417">
    <property type="entry name" value="P-loop_NTPase"/>
</dbReference>
<dbReference type="SUPFAM" id="SSF52540">
    <property type="entry name" value="P-loop containing nucleoside triphosphate hydrolases"/>
    <property type="match status" value="1"/>
</dbReference>
<dbReference type="GO" id="GO:0090656">
    <property type="term" value="P:t-circle formation"/>
    <property type="evidence" value="ECO:0007669"/>
    <property type="project" value="TreeGrafter"/>
</dbReference>
<dbReference type="OrthoDB" id="1861185at2759"/>
<dbReference type="GO" id="GO:0071140">
    <property type="term" value="P:resolution of mitotic recombination intermediates"/>
    <property type="evidence" value="ECO:0007669"/>
    <property type="project" value="TreeGrafter"/>
</dbReference>
<dbReference type="GO" id="GO:0033065">
    <property type="term" value="C:Rad51C-XRCC3 complex"/>
    <property type="evidence" value="ECO:0007669"/>
    <property type="project" value="TreeGrafter"/>
</dbReference>
<gene>
    <name evidence="3" type="ORF">PROFUN_08842</name>
</gene>
<evidence type="ECO:0000313" key="4">
    <source>
        <dbReference type="Proteomes" id="UP000241769"/>
    </source>
</evidence>
<dbReference type="GO" id="GO:0000722">
    <property type="term" value="P:telomere maintenance via recombination"/>
    <property type="evidence" value="ECO:0007669"/>
    <property type="project" value="TreeGrafter"/>
</dbReference>
<evidence type="ECO:0000259" key="2">
    <source>
        <dbReference type="PROSITE" id="PS50162"/>
    </source>
</evidence>
<dbReference type="GO" id="GO:0000400">
    <property type="term" value="F:four-way junction DNA binding"/>
    <property type="evidence" value="ECO:0007669"/>
    <property type="project" value="TreeGrafter"/>
</dbReference>
<proteinExistence type="predicted"/>
<dbReference type="GO" id="GO:0045003">
    <property type="term" value="P:double-strand break repair via synthesis-dependent strand annealing"/>
    <property type="evidence" value="ECO:0007669"/>
    <property type="project" value="TreeGrafter"/>
</dbReference>
<feature type="region of interest" description="Disordered" evidence="1">
    <location>
        <begin position="1"/>
        <end position="30"/>
    </location>
</feature>
<dbReference type="Proteomes" id="UP000241769">
    <property type="component" value="Unassembled WGS sequence"/>
</dbReference>
<dbReference type="PANTHER" id="PTHR46487:SF1">
    <property type="entry name" value="DNA REPAIR PROTEIN XRCC3"/>
    <property type="match status" value="1"/>
</dbReference>
<dbReference type="GO" id="GO:0005524">
    <property type="term" value="F:ATP binding"/>
    <property type="evidence" value="ECO:0007669"/>
    <property type="project" value="InterPro"/>
</dbReference>
<dbReference type="PROSITE" id="PS50162">
    <property type="entry name" value="RECA_2"/>
    <property type="match status" value="1"/>
</dbReference>
<accession>A0A2P6NIX2</accession>
<dbReference type="STRING" id="1890364.A0A2P6NIX2"/>
<dbReference type="InterPro" id="IPR013632">
    <property type="entry name" value="Rad51_C"/>
</dbReference>
<protein>
    <submittedName>
        <fullName evidence="3">DNA repair protein XRCC3-like</fullName>
    </submittedName>
</protein>
<dbReference type="EMBL" id="MDYQ01000073">
    <property type="protein sequence ID" value="PRP83905.1"/>
    <property type="molecule type" value="Genomic_DNA"/>
</dbReference>
<feature type="compositionally biased region" description="Basic and acidic residues" evidence="1">
    <location>
        <begin position="12"/>
        <end position="25"/>
    </location>
</feature>
<evidence type="ECO:0000313" key="3">
    <source>
        <dbReference type="EMBL" id="PRP83905.1"/>
    </source>
</evidence>
<dbReference type="InterPro" id="IPR020588">
    <property type="entry name" value="RecA_ATP-bd"/>
</dbReference>
<name>A0A2P6NIX2_9EUKA</name>
<feature type="region of interest" description="Disordered" evidence="1">
    <location>
        <begin position="329"/>
        <end position="350"/>
    </location>
</feature>
<feature type="compositionally biased region" description="Acidic residues" evidence="1">
    <location>
        <begin position="1"/>
        <end position="11"/>
    </location>
</feature>
<evidence type="ECO:0000256" key="1">
    <source>
        <dbReference type="SAM" id="MobiDB-lite"/>
    </source>
</evidence>